<dbReference type="Gene3D" id="1.10.238.10">
    <property type="entry name" value="EF-hand"/>
    <property type="match status" value="1"/>
</dbReference>
<evidence type="ECO:0000313" key="4">
    <source>
        <dbReference type="EMBL" id="CAB3234468.1"/>
    </source>
</evidence>
<dbReference type="EMBL" id="CADEBC010000428">
    <property type="protein sequence ID" value="CAB3230365.1"/>
    <property type="molecule type" value="Genomic_DNA"/>
</dbReference>
<name>A0A8S0ZBU0_ARCPL</name>
<dbReference type="SUPFAM" id="SSF47473">
    <property type="entry name" value="EF-hand"/>
    <property type="match status" value="1"/>
</dbReference>
<feature type="domain" description="EF-hand" evidence="2">
    <location>
        <begin position="101"/>
        <end position="136"/>
    </location>
</feature>
<dbReference type="AlphaFoldDB" id="A0A8S0ZBU0"/>
<accession>A0A8S0ZBU0</accession>
<evidence type="ECO:0000259" key="2">
    <source>
        <dbReference type="PROSITE" id="PS50222"/>
    </source>
</evidence>
<organism evidence="3 5">
    <name type="scientific">Arctia plantaginis</name>
    <name type="common">Wood tiger moth</name>
    <name type="synonym">Phalaena plantaginis</name>
    <dbReference type="NCBI Taxonomy" id="874455"/>
    <lineage>
        <taxon>Eukaryota</taxon>
        <taxon>Metazoa</taxon>
        <taxon>Ecdysozoa</taxon>
        <taxon>Arthropoda</taxon>
        <taxon>Hexapoda</taxon>
        <taxon>Insecta</taxon>
        <taxon>Pterygota</taxon>
        <taxon>Neoptera</taxon>
        <taxon>Endopterygota</taxon>
        <taxon>Lepidoptera</taxon>
        <taxon>Glossata</taxon>
        <taxon>Ditrysia</taxon>
        <taxon>Noctuoidea</taxon>
        <taxon>Erebidae</taxon>
        <taxon>Arctiinae</taxon>
        <taxon>Arctia</taxon>
    </lineage>
</organism>
<dbReference type="OrthoDB" id="9974725at2759"/>
<dbReference type="Proteomes" id="UP000494256">
    <property type="component" value="Unassembled WGS sequence"/>
</dbReference>
<protein>
    <recommendedName>
        <fullName evidence="2">EF-hand domain-containing protein</fullName>
    </recommendedName>
</protein>
<sequence length="183" mass="21049">MVSEFRKKKFIHVFTTFFDTDKSGTITKEDFDQATQKVAEVKGWADGDPDFEKIKDGHQKVWQLLKGQADADDDGVITQDEWVTMWDSLIKDQGTSEPPEWASRNCKYMFQFIDTGSDDAIDEKEFVAAYSFYGFSEEDASEAFKKVSSGKESITFEEFQELWKEFFLSEDPEAPGNYIYGPL</sequence>
<evidence type="ECO:0000313" key="6">
    <source>
        <dbReference type="Proteomes" id="UP000494256"/>
    </source>
</evidence>
<dbReference type="Pfam" id="PF13202">
    <property type="entry name" value="EF-hand_5"/>
    <property type="match status" value="2"/>
</dbReference>
<dbReference type="PROSITE" id="PS50222">
    <property type="entry name" value="EF_HAND_2"/>
    <property type="match status" value="2"/>
</dbReference>
<gene>
    <name evidence="3" type="ORF">APLA_LOCUS4169</name>
    <name evidence="4" type="ORF">APLA_LOCUS6671</name>
</gene>
<comment type="caution">
    <text evidence="3">The sequence shown here is derived from an EMBL/GenBank/DDBJ whole genome shotgun (WGS) entry which is preliminary data.</text>
</comment>
<dbReference type="InterPro" id="IPR011992">
    <property type="entry name" value="EF-hand-dom_pair"/>
</dbReference>
<dbReference type="InterPro" id="IPR002048">
    <property type="entry name" value="EF_hand_dom"/>
</dbReference>
<proteinExistence type="predicted"/>
<dbReference type="GO" id="GO:0005509">
    <property type="term" value="F:calcium ion binding"/>
    <property type="evidence" value="ECO:0007669"/>
    <property type="project" value="InterPro"/>
</dbReference>
<feature type="domain" description="EF-hand" evidence="2">
    <location>
        <begin position="5"/>
        <end position="41"/>
    </location>
</feature>
<evidence type="ECO:0000256" key="1">
    <source>
        <dbReference type="ARBA" id="ARBA00022837"/>
    </source>
</evidence>
<keyword evidence="1" id="KW-0106">Calcium</keyword>
<evidence type="ECO:0000313" key="3">
    <source>
        <dbReference type="EMBL" id="CAB3230365.1"/>
    </source>
</evidence>
<keyword evidence="5" id="KW-1185">Reference proteome</keyword>
<dbReference type="EMBL" id="CADEBD010000294">
    <property type="protein sequence ID" value="CAB3234468.1"/>
    <property type="molecule type" value="Genomic_DNA"/>
</dbReference>
<dbReference type="Proteomes" id="UP000494106">
    <property type="component" value="Unassembled WGS sequence"/>
</dbReference>
<dbReference type="PROSITE" id="PS00018">
    <property type="entry name" value="EF_HAND_1"/>
    <property type="match status" value="2"/>
</dbReference>
<evidence type="ECO:0000313" key="5">
    <source>
        <dbReference type="Proteomes" id="UP000494106"/>
    </source>
</evidence>
<reference evidence="5 6" key="1">
    <citation type="submission" date="2020-04" db="EMBL/GenBank/DDBJ databases">
        <authorList>
            <person name="Wallbank WR R."/>
            <person name="Pardo Diaz C."/>
            <person name="Kozak K."/>
            <person name="Martin S."/>
            <person name="Jiggins C."/>
            <person name="Moest M."/>
            <person name="Warren A I."/>
            <person name="Byers J.R.P. K."/>
            <person name="Montejo-Kovacevich G."/>
            <person name="Yen C E."/>
        </authorList>
    </citation>
    <scope>NUCLEOTIDE SEQUENCE [LARGE SCALE GENOMIC DNA]</scope>
</reference>
<dbReference type="InterPro" id="IPR018247">
    <property type="entry name" value="EF_Hand_1_Ca_BS"/>
</dbReference>